<evidence type="ECO:0000313" key="1">
    <source>
        <dbReference type="EMBL" id="VEH69651.1"/>
    </source>
</evidence>
<sequence length="183" mass="20373">MNDFTWVFHAGDGRGRVLRFLVERYAHDLEPLLPHVESDDPLVRLDAELRAESVCAETIAEEPGLGRFFPPALPDAGEAGQFRRHAIAGQAQNRLEAARKVLAALEDDDQDRVLVPGRDIDSWVSVLAALRAQWHVELTGSSERLAEPTREDVANDPETAAILDWLALLIEDALHAKWRGEGR</sequence>
<dbReference type="AlphaFoldDB" id="A0A448MWX1"/>
<gene>
    <name evidence="1" type="ORF">NCTC12967_00924</name>
</gene>
<evidence type="ECO:0000313" key="2">
    <source>
        <dbReference type="Proteomes" id="UP000273044"/>
    </source>
</evidence>
<name>A0A448MWX1_9ACTN</name>
<dbReference type="Proteomes" id="UP000273044">
    <property type="component" value="Chromosome"/>
</dbReference>
<protein>
    <submittedName>
        <fullName evidence="1">Domain of uncharacterized function (DUF2017)</fullName>
    </submittedName>
</protein>
<reference evidence="1 2" key="1">
    <citation type="submission" date="2018-12" db="EMBL/GenBank/DDBJ databases">
        <authorList>
            <consortium name="Pathogen Informatics"/>
        </authorList>
    </citation>
    <scope>NUCLEOTIDE SEQUENCE [LARGE SCALE GENOMIC DNA]</scope>
    <source>
        <strain evidence="1 2">NCTC12967</strain>
    </source>
</reference>
<proteinExistence type="predicted"/>
<accession>A0A448MWX1</accession>
<organism evidence="1 2">
    <name type="scientific">Arachnia propionica</name>
    <dbReference type="NCBI Taxonomy" id="1750"/>
    <lineage>
        <taxon>Bacteria</taxon>
        <taxon>Bacillati</taxon>
        <taxon>Actinomycetota</taxon>
        <taxon>Actinomycetes</taxon>
        <taxon>Propionibacteriales</taxon>
        <taxon>Propionibacteriaceae</taxon>
        <taxon>Arachnia</taxon>
    </lineage>
</organism>
<dbReference type="GeneID" id="64406404"/>
<dbReference type="Pfam" id="PF09438">
    <property type="entry name" value="DUF2017"/>
    <property type="match status" value="1"/>
</dbReference>
<keyword evidence="2" id="KW-1185">Reference proteome</keyword>
<dbReference type="RefSeq" id="WP_061787754.1">
    <property type="nucleotide sequence ID" value="NZ_LR134406.1"/>
</dbReference>
<dbReference type="EMBL" id="LR134406">
    <property type="protein sequence ID" value="VEH69651.1"/>
    <property type="molecule type" value="Genomic_DNA"/>
</dbReference>
<dbReference type="InterPro" id="IPR018561">
    <property type="entry name" value="AosR"/>
</dbReference>